<evidence type="ECO:0000313" key="2">
    <source>
        <dbReference type="EMBL" id="KPI88547.1"/>
    </source>
</evidence>
<dbReference type="Proteomes" id="UP000038009">
    <property type="component" value="Unassembled WGS sequence"/>
</dbReference>
<dbReference type="EMBL" id="LJSK01000047">
    <property type="protein sequence ID" value="KPI88547.1"/>
    <property type="molecule type" value="Genomic_DNA"/>
</dbReference>
<dbReference type="Gene3D" id="2.60.120.560">
    <property type="entry name" value="Exo-inulinase, domain 1"/>
    <property type="match status" value="1"/>
</dbReference>
<reference evidence="2 3" key="1">
    <citation type="journal article" date="2015" name="PLoS Pathog.">
        <title>Leptomonas seymouri: Adaptations to the Dixenous Life Cycle Analyzed by Genome Sequencing, Transcriptome Profiling and Co-infection with Leishmania donovani.</title>
        <authorList>
            <person name="Kraeva N."/>
            <person name="Butenko A."/>
            <person name="Hlavacova J."/>
            <person name="Kostygov A."/>
            <person name="Myskova J."/>
            <person name="Grybchuk D."/>
            <person name="Lestinova T."/>
            <person name="Votypka J."/>
            <person name="Volf P."/>
            <person name="Opperdoes F."/>
            <person name="Flegontov P."/>
            <person name="Lukes J."/>
            <person name="Yurchenko V."/>
        </authorList>
    </citation>
    <scope>NUCLEOTIDE SEQUENCE [LARGE SCALE GENOMIC DNA]</scope>
    <source>
        <strain evidence="2 3">ATCC 30220</strain>
    </source>
</reference>
<dbReference type="Pfam" id="PF08244">
    <property type="entry name" value="Glyco_hydro_32C"/>
    <property type="match status" value="1"/>
</dbReference>
<keyword evidence="3" id="KW-1185">Reference proteome</keyword>
<evidence type="ECO:0000259" key="1">
    <source>
        <dbReference type="Pfam" id="PF08244"/>
    </source>
</evidence>
<dbReference type="AlphaFoldDB" id="A0A0N0P7N0"/>
<gene>
    <name evidence="2" type="ORF">ABL78_2359</name>
</gene>
<name>A0A0N0P7N0_LEPSE</name>
<dbReference type="InterPro" id="IPR013320">
    <property type="entry name" value="ConA-like_dom_sf"/>
</dbReference>
<dbReference type="VEuPathDB" id="TriTrypDB:Lsey_0047_0280"/>
<evidence type="ECO:0000313" key="3">
    <source>
        <dbReference type="Proteomes" id="UP000038009"/>
    </source>
</evidence>
<proteinExistence type="predicted"/>
<protein>
    <recommendedName>
        <fullName evidence="1">Glycosyl hydrolase family 32 C-terminal domain-containing protein</fullName>
    </recommendedName>
</protein>
<organism evidence="2 3">
    <name type="scientific">Leptomonas seymouri</name>
    <dbReference type="NCBI Taxonomy" id="5684"/>
    <lineage>
        <taxon>Eukaryota</taxon>
        <taxon>Discoba</taxon>
        <taxon>Euglenozoa</taxon>
        <taxon>Kinetoplastea</taxon>
        <taxon>Metakinetoplastina</taxon>
        <taxon>Trypanosomatida</taxon>
        <taxon>Trypanosomatidae</taxon>
        <taxon>Leishmaniinae</taxon>
        <taxon>Leptomonas</taxon>
    </lineage>
</organism>
<feature type="domain" description="Glycosyl hydrolase family 32 C-terminal" evidence="1">
    <location>
        <begin position="51"/>
        <end position="93"/>
    </location>
</feature>
<dbReference type="SUPFAM" id="SSF49899">
    <property type="entry name" value="Concanavalin A-like lectins/glucanases"/>
    <property type="match status" value="1"/>
</dbReference>
<sequence>MKTPGSCCDLLSASELLALDCTAQTRRPNAPLLVVERDVLTAAEPRERLSWRAPLTNAHAGCVKLHAFIDDRVIELYKDNDVAVISNRVHFTDEGSLAGARNLSGASHMLADVTAYTALSIWALSALSEDSQ</sequence>
<accession>A0A0N0P7N0</accession>
<comment type="caution">
    <text evidence="2">The sequence shown here is derived from an EMBL/GenBank/DDBJ whole genome shotgun (WGS) entry which is preliminary data.</text>
</comment>
<dbReference type="InterPro" id="IPR013189">
    <property type="entry name" value="Glyco_hydro_32_C"/>
</dbReference>